<protein>
    <submittedName>
        <fullName evidence="2">Uncharacterized protein</fullName>
    </submittedName>
</protein>
<gene>
    <name evidence="2" type="ORF">METZ01_LOCUS268677</name>
</gene>
<name>A0A382JX61_9ZZZZ</name>
<dbReference type="AlphaFoldDB" id="A0A382JX61"/>
<organism evidence="2">
    <name type="scientific">marine metagenome</name>
    <dbReference type="NCBI Taxonomy" id="408172"/>
    <lineage>
        <taxon>unclassified sequences</taxon>
        <taxon>metagenomes</taxon>
        <taxon>ecological metagenomes</taxon>
    </lineage>
</organism>
<sequence length="79" mass="8504">MASQGVVAWACSAIVLISLFAYVVYEIIKRWRVGLRLTALDESLLDDDGVSVVTITDAPPGSQFVPQIPAVQITDENGL</sequence>
<accession>A0A382JX61</accession>
<keyword evidence="1" id="KW-0812">Transmembrane</keyword>
<reference evidence="2" key="1">
    <citation type="submission" date="2018-05" db="EMBL/GenBank/DDBJ databases">
        <authorList>
            <person name="Lanie J.A."/>
            <person name="Ng W.-L."/>
            <person name="Kazmierczak K.M."/>
            <person name="Andrzejewski T.M."/>
            <person name="Davidsen T.M."/>
            <person name="Wayne K.J."/>
            <person name="Tettelin H."/>
            <person name="Glass J.I."/>
            <person name="Rusch D."/>
            <person name="Podicherti R."/>
            <person name="Tsui H.-C.T."/>
            <person name="Winkler M.E."/>
        </authorList>
    </citation>
    <scope>NUCLEOTIDE SEQUENCE</scope>
</reference>
<dbReference type="EMBL" id="UINC01076550">
    <property type="protein sequence ID" value="SVC15823.1"/>
    <property type="molecule type" value="Genomic_DNA"/>
</dbReference>
<proteinExistence type="predicted"/>
<feature type="transmembrane region" description="Helical" evidence="1">
    <location>
        <begin position="6"/>
        <end position="28"/>
    </location>
</feature>
<keyword evidence="1" id="KW-0472">Membrane</keyword>
<keyword evidence="1" id="KW-1133">Transmembrane helix</keyword>
<evidence type="ECO:0000313" key="2">
    <source>
        <dbReference type="EMBL" id="SVC15823.1"/>
    </source>
</evidence>
<evidence type="ECO:0000256" key="1">
    <source>
        <dbReference type="SAM" id="Phobius"/>
    </source>
</evidence>